<comment type="caution">
    <text evidence="1">The sequence shown here is derived from an EMBL/GenBank/DDBJ whole genome shotgun (WGS) entry which is preliminary data.</text>
</comment>
<gene>
    <name evidence="1" type="ORF">GCM10009765_03070</name>
</gene>
<protein>
    <submittedName>
        <fullName evidence="1">Uncharacterized protein</fullName>
    </submittedName>
</protein>
<organism evidence="1 2">
    <name type="scientific">Fodinicola feengrottensis</name>
    <dbReference type="NCBI Taxonomy" id="435914"/>
    <lineage>
        <taxon>Bacteria</taxon>
        <taxon>Bacillati</taxon>
        <taxon>Actinomycetota</taxon>
        <taxon>Actinomycetes</taxon>
        <taxon>Mycobacteriales</taxon>
        <taxon>Fodinicola</taxon>
    </lineage>
</organism>
<name>A0ABN2FRM6_9ACTN</name>
<dbReference type="EMBL" id="BAAANY010000001">
    <property type="protein sequence ID" value="GAA1656942.1"/>
    <property type="molecule type" value="Genomic_DNA"/>
</dbReference>
<accession>A0ABN2FRM6</accession>
<proteinExistence type="predicted"/>
<evidence type="ECO:0000313" key="1">
    <source>
        <dbReference type="EMBL" id="GAA1656942.1"/>
    </source>
</evidence>
<dbReference type="Proteomes" id="UP001500618">
    <property type="component" value="Unassembled WGS sequence"/>
</dbReference>
<reference evidence="1 2" key="1">
    <citation type="journal article" date="2019" name="Int. J. Syst. Evol. Microbiol.">
        <title>The Global Catalogue of Microorganisms (GCM) 10K type strain sequencing project: providing services to taxonomists for standard genome sequencing and annotation.</title>
        <authorList>
            <consortium name="The Broad Institute Genomics Platform"/>
            <consortium name="The Broad Institute Genome Sequencing Center for Infectious Disease"/>
            <person name="Wu L."/>
            <person name="Ma J."/>
        </authorList>
    </citation>
    <scope>NUCLEOTIDE SEQUENCE [LARGE SCALE GENOMIC DNA]</scope>
    <source>
        <strain evidence="1 2">JCM 14718</strain>
    </source>
</reference>
<evidence type="ECO:0000313" key="2">
    <source>
        <dbReference type="Proteomes" id="UP001500618"/>
    </source>
</evidence>
<keyword evidence="2" id="KW-1185">Reference proteome</keyword>
<sequence length="114" mass="12551">MSTEPGTREQPLTVTSAARTVADQPRLFYLWRVNDISGVSGRGLVSWGVEWPNGRATTQWNGPRSGIWQTSEWDRTEDIIAVHGHDGATRLLYLPRPGVCEHCLTIAGSPPSLP</sequence>